<comment type="caution">
    <text evidence="1">The sequence shown here is derived from an EMBL/GenBank/DDBJ whole genome shotgun (WGS) entry which is preliminary data.</text>
</comment>
<dbReference type="Proteomes" id="UP000824540">
    <property type="component" value="Unassembled WGS sequence"/>
</dbReference>
<dbReference type="AlphaFoldDB" id="A0A8T2PD36"/>
<evidence type="ECO:0000313" key="1">
    <source>
        <dbReference type="EMBL" id="KAG9349101.1"/>
    </source>
</evidence>
<organism evidence="1 2">
    <name type="scientific">Albula glossodonta</name>
    <name type="common">roundjaw bonefish</name>
    <dbReference type="NCBI Taxonomy" id="121402"/>
    <lineage>
        <taxon>Eukaryota</taxon>
        <taxon>Metazoa</taxon>
        <taxon>Chordata</taxon>
        <taxon>Craniata</taxon>
        <taxon>Vertebrata</taxon>
        <taxon>Euteleostomi</taxon>
        <taxon>Actinopterygii</taxon>
        <taxon>Neopterygii</taxon>
        <taxon>Teleostei</taxon>
        <taxon>Albuliformes</taxon>
        <taxon>Albulidae</taxon>
        <taxon>Albula</taxon>
    </lineage>
</organism>
<name>A0A8T2PD36_9TELE</name>
<dbReference type="EMBL" id="JAFBMS010000010">
    <property type="protein sequence ID" value="KAG9349101.1"/>
    <property type="molecule type" value="Genomic_DNA"/>
</dbReference>
<proteinExistence type="predicted"/>
<gene>
    <name evidence="1" type="ORF">JZ751_029421</name>
</gene>
<keyword evidence="2" id="KW-1185">Reference proteome</keyword>
<reference evidence="1" key="1">
    <citation type="thesis" date="2021" institute="BYU ScholarsArchive" country="Provo, UT, USA">
        <title>Applications of and Algorithms for Genome Assembly and Genomic Analyses with an Emphasis on Marine Teleosts.</title>
        <authorList>
            <person name="Pickett B.D."/>
        </authorList>
    </citation>
    <scope>NUCLEOTIDE SEQUENCE</scope>
    <source>
        <strain evidence="1">HI-2016</strain>
    </source>
</reference>
<sequence>MARAAGMRKSELRSLAGVEFPPFAAPRGPRNLLTGNHPSIKSQISLCRGTGAEAMGRHCLNPTPPSSLIHDLKDL</sequence>
<accession>A0A8T2PD36</accession>
<protein>
    <submittedName>
        <fullName evidence="1">Uncharacterized protein</fullName>
    </submittedName>
</protein>
<evidence type="ECO:0000313" key="2">
    <source>
        <dbReference type="Proteomes" id="UP000824540"/>
    </source>
</evidence>